<evidence type="ECO:0000313" key="2">
    <source>
        <dbReference type="EMBL" id="MCD7467578.1"/>
    </source>
</evidence>
<comment type="caution">
    <text evidence="2">The sequence shown here is derived from an EMBL/GenBank/DDBJ whole genome shotgun (WGS) entry which is preliminary data.</text>
</comment>
<organism evidence="2 3">
    <name type="scientific">Datura stramonium</name>
    <name type="common">Jimsonweed</name>
    <name type="synonym">Common thornapple</name>
    <dbReference type="NCBI Taxonomy" id="4076"/>
    <lineage>
        <taxon>Eukaryota</taxon>
        <taxon>Viridiplantae</taxon>
        <taxon>Streptophyta</taxon>
        <taxon>Embryophyta</taxon>
        <taxon>Tracheophyta</taxon>
        <taxon>Spermatophyta</taxon>
        <taxon>Magnoliopsida</taxon>
        <taxon>eudicotyledons</taxon>
        <taxon>Gunneridae</taxon>
        <taxon>Pentapetalae</taxon>
        <taxon>asterids</taxon>
        <taxon>lamiids</taxon>
        <taxon>Solanales</taxon>
        <taxon>Solanaceae</taxon>
        <taxon>Solanoideae</taxon>
        <taxon>Datureae</taxon>
        <taxon>Datura</taxon>
    </lineage>
</organism>
<gene>
    <name evidence="2" type="ORF">HAX54_005099</name>
</gene>
<feature type="region of interest" description="Disordered" evidence="1">
    <location>
        <begin position="75"/>
        <end position="101"/>
    </location>
</feature>
<dbReference type="EMBL" id="JACEIK010001246">
    <property type="protein sequence ID" value="MCD7467578.1"/>
    <property type="molecule type" value="Genomic_DNA"/>
</dbReference>
<evidence type="ECO:0000256" key="1">
    <source>
        <dbReference type="SAM" id="MobiDB-lite"/>
    </source>
</evidence>
<sequence>MDAFYLRFISVEEQKVKREINTVERIGSGSSVTFSGSTLRWCSGCPKRRKFYSMFYESMVQESKKMVLRRKTEEAAMDTKQLKESRKTLRDIAGSGSNSDA</sequence>
<keyword evidence="3" id="KW-1185">Reference proteome</keyword>
<name>A0ABS8T8W4_DATST</name>
<evidence type="ECO:0000313" key="3">
    <source>
        <dbReference type="Proteomes" id="UP000823775"/>
    </source>
</evidence>
<accession>A0ABS8T8W4</accession>
<proteinExistence type="predicted"/>
<dbReference type="Proteomes" id="UP000823775">
    <property type="component" value="Unassembled WGS sequence"/>
</dbReference>
<feature type="compositionally biased region" description="Basic and acidic residues" evidence="1">
    <location>
        <begin position="80"/>
        <end position="90"/>
    </location>
</feature>
<protein>
    <submittedName>
        <fullName evidence="2">Uncharacterized protein</fullName>
    </submittedName>
</protein>
<reference evidence="2 3" key="1">
    <citation type="journal article" date="2021" name="BMC Genomics">
        <title>Datura genome reveals duplications of psychoactive alkaloid biosynthetic genes and high mutation rate following tissue culture.</title>
        <authorList>
            <person name="Rajewski A."/>
            <person name="Carter-House D."/>
            <person name="Stajich J."/>
            <person name="Litt A."/>
        </authorList>
    </citation>
    <scope>NUCLEOTIDE SEQUENCE [LARGE SCALE GENOMIC DNA]</scope>
    <source>
        <strain evidence="2">AR-01</strain>
    </source>
</reference>